<protein>
    <submittedName>
        <fullName evidence="2">Excisionase family DNA binding protein</fullName>
    </submittedName>
</protein>
<dbReference type="NCBIfam" id="TIGR01764">
    <property type="entry name" value="excise"/>
    <property type="match status" value="1"/>
</dbReference>
<organism evidence="2 3">
    <name type="scientific">Nocardioides soli</name>
    <dbReference type="NCBI Taxonomy" id="1036020"/>
    <lineage>
        <taxon>Bacteria</taxon>
        <taxon>Bacillati</taxon>
        <taxon>Actinomycetota</taxon>
        <taxon>Actinomycetes</taxon>
        <taxon>Propionibacteriales</taxon>
        <taxon>Nocardioidaceae</taxon>
        <taxon>Nocardioides</taxon>
    </lineage>
</organism>
<dbReference type="InterPro" id="IPR041657">
    <property type="entry name" value="HTH_17"/>
</dbReference>
<dbReference type="GO" id="GO:0003677">
    <property type="term" value="F:DNA binding"/>
    <property type="evidence" value="ECO:0007669"/>
    <property type="project" value="InterPro"/>
</dbReference>
<comment type="caution">
    <text evidence="2">The sequence shown here is derived from an EMBL/GenBank/DDBJ whole genome shotgun (WGS) entry which is preliminary data.</text>
</comment>
<dbReference type="SUPFAM" id="SSF46955">
    <property type="entry name" value="Putative DNA-binding domain"/>
    <property type="match status" value="1"/>
</dbReference>
<dbReference type="Proteomes" id="UP000589626">
    <property type="component" value="Unassembled WGS sequence"/>
</dbReference>
<name>A0A7W4Z2E0_9ACTN</name>
<dbReference type="Pfam" id="PF12728">
    <property type="entry name" value="HTH_17"/>
    <property type="match status" value="1"/>
</dbReference>
<evidence type="ECO:0000313" key="2">
    <source>
        <dbReference type="EMBL" id="MBB3043908.1"/>
    </source>
</evidence>
<dbReference type="RefSeq" id="WP_183593667.1">
    <property type="nucleotide sequence ID" value="NZ_JACHWR010000002.1"/>
</dbReference>
<dbReference type="Gene3D" id="1.10.1660.10">
    <property type="match status" value="1"/>
</dbReference>
<sequence length="55" mass="5902">MSGLMTVPEVADQLRVHPVTVRRWIKDGSLPAVKVGRDYRIQAAVVEALVTGGAS</sequence>
<proteinExistence type="predicted"/>
<dbReference type="AlphaFoldDB" id="A0A7W4Z2E0"/>
<evidence type="ECO:0000259" key="1">
    <source>
        <dbReference type="Pfam" id="PF12728"/>
    </source>
</evidence>
<feature type="domain" description="Helix-turn-helix" evidence="1">
    <location>
        <begin position="4"/>
        <end position="51"/>
    </location>
</feature>
<accession>A0A7W4Z2E0</accession>
<reference evidence="2 3" key="1">
    <citation type="submission" date="2020-08" db="EMBL/GenBank/DDBJ databases">
        <title>Sequencing the genomes of 1000 actinobacteria strains.</title>
        <authorList>
            <person name="Klenk H.-P."/>
        </authorList>
    </citation>
    <scope>NUCLEOTIDE SEQUENCE [LARGE SCALE GENOMIC DNA]</scope>
    <source>
        <strain evidence="2 3">DSM 105498</strain>
    </source>
</reference>
<gene>
    <name evidence="2" type="ORF">FHU40_003726</name>
</gene>
<dbReference type="EMBL" id="JACHWR010000002">
    <property type="protein sequence ID" value="MBB3043908.1"/>
    <property type="molecule type" value="Genomic_DNA"/>
</dbReference>
<dbReference type="InterPro" id="IPR009061">
    <property type="entry name" value="DNA-bd_dom_put_sf"/>
</dbReference>
<dbReference type="InterPro" id="IPR010093">
    <property type="entry name" value="SinI_DNA-bd"/>
</dbReference>
<evidence type="ECO:0000313" key="3">
    <source>
        <dbReference type="Proteomes" id="UP000589626"/>
    </source>
</evidence>
<keyword evidence="3" id="KW-1185">Reference proteome</keyword>